<gene>
    <name evidence="1" type="ORF">BVRB_4g095140</name>
</gene>
<dbReference type="Proteomes" id="UP000035740">
    <property type="component" value="Unassembled WGS sequence"/>
</dbReference>
<dbReference type="EMBL" id="KQ090265">
    <property type="protein sequence ID" value="KMS98187.1"/>
    <property type="molecule type" value="Genomic_DNA"/>
</dbReference>
<dbReference type="AlphaFoldDB" id="A0A0J8BDZ7"/>
<dbReference type="OrthoDB" id="1751945at2759"/>
<sequence length="178" mass="20435">MRVHCRPHSLELLIKDLTAKQIDAVKEAGFGGILGLKLTETCRIMMPWLLERFDGGSLMFNIGANKDFVATRYDVFCLPMNVGNDVPEIAIVRVGENIDSQLKEVWKQQFNVHGYDDMNESRNDTLSKLDDFNKKRDVLAAEVRSRKKAIVAAKKERINQEKEKAQKMVVWRREVGQK</sequence>
<reference evidence="1 2" key="1">
    <citation type="journal article" date="2014" name="Nature">
        <title>The genome of the recently domesticated crop plant sugar beet (Beta vulgaris).</title>
        <authorList>
            <person name="Dohm J.C."/>
            <person name="Minoche A.E."/>
            <person name="Holtgrawe D."/>
            <person name="Capella-Gutierrez S."/>
            <person name="Zakrzewski F."/>
            <person name="Tafer H."/>
            <person name="Rupp O."/>
            <person name="Sorensen T.R."/>
            <person name="Stracke R."/>
            <person name="Reinhardt R."/>
            <person name="Goesmann A."/>
            <person name="Kraft T."/>
            <person name="Schulz B."/>
            <person name="Stadler P.F."/>
            <person name="Schmidt T."/>
            <person name="Gabaldon T."/>
            <person name="Lehrach H."/>
            <person name="Weisshaar B."/>
            <person name="Himmelbauer H."/>
        </authorList>
    </citation>
    <scope>NUCLEOTIDE SEQUENCE [LARGE SCALE GENOMIC DNA]</scope>
    <source>
        <tissue evidence="1">Taproot</tissue>
    </source>
</reference>
<proteinExistence type="predicted"/>
<evidence type="ECO:0000313" key="1">
    <source>
        <dbReference type="EMBL" id="KMS98187.1"/>
    </source>
</evidence>
<name>A0A0J8BDZ7_BETVV</name>
<accession>A0A0J8BDZ7</accession>
<organism evidence="1 2">
    <name type="scientific">Beta vulgaris subsp. vulgaris</name>
    <name type="common">Beet</name>
    <dbReference type="NCBI Taxonomy" id="3555"/>
    <lineage>
        <taxon>Eukaryota</taxon>
        <taxon>Viridiplantae</taxon>
        <taxon>Streptophyta</taxon>
        <taxon>Embryophyta</taxon>
        <taxon>Tracheophyta</taxon>
        <taxon>Spermatophyta</taxon>
        <taxon>Magnoliopsida</taxon>
        <taxon>eudicotyledons</taxon>
        <taxon>Gunneridae</taxon>
        <taxon>Pentapetalae</taxon>
        <taxon>Caryophyllales</taxon>
        <taxon>Chenopodiaceae</taxon>
        <taxon>Betoideae</taxon>
        <taxon>Beta</taxon>
    </lineage>
</organism>
<evidence type="ECO:0000313" key="2">
    <source>
        <dbReference type="Proteomes" id="UP000035740"/>
    </source>
</evidence>
<protein>
    <submittedName>
        <fullName evidence="1">Uncharacterized protein</fullName>
    </submittedName>
</protein>
<dbReference type="Gramene" id="KMS98187">
    <property type="protein sequence ID" value="KMS98187"/>
    <property type="gene ID" value="BVRB_4g095140"/>
</dbReference>
<keyword evidence="2" id="KW-1185">Reference proteome</keyword>